<dbReference type="OrthoDB" id="3270460at2759"/>
<protein>
    <submittedName>
        <fullName evidence="2">Uncharacterized protein</fullName>
    </submittedName>
</protein>
<feature type="region of interest" description="Disordered" evidence="1">
    <location>
        <begin position="1"/>
        <end position="26"/>
    </location>
</feature>
<keyword evidence="3" id="KW-1185">Reference proteome</keyword>
<evidence type="ECO:0000313" key="3">
    <source>
        <dbReference type="Proteomes" id="UP000186601"/>
    </source>
</evidence>
<dbReference type="AlphaFoldDB" id="A0A2R6NYG6"/>
<feature type="compositionally biased region" description="Basic and acidic residues" evidence="1">
    <location>
        <begin position="1"/>
        <end position="14"/>
    </location>
</feature>
<evidence type="ECO:0000256" key="1">
    <source>
        <dbReference type="SAM" id="MobiDB-lite"/>
    </source>
</evidence>
<dbReference type="Proteomes" id="UP000186601">
    <property type="component" value="Unassembled WGS sequence"/>
</dbReference>
<organism evidence="2 3">
    <name type="scientific">Hermanssonia centrifuga</name>
    <dbReference type="NCBI Taxonomy" id="98765"/>
    <lineage>
        <taxon>Eukaryota</taxon>
        <taxon>Fungi</taxon>
        <taxon>Dikarya</taxon>
        <taxon>Basidiomycota</taxon>
        <taxon>Agaricomycotina</taxon>
        <taxon>Agaricomycetes</taxon>
        <taxon>Polyporales</taxon>
        <taxon>Meruliaceae</taxon>
        <taxon>Hermanssonia</taxon>
    </lineage>
</organism>
<dbReference type="EMBL" id="MLYV02000659">
    <property type="protein sequence ID" value="PSR80267.1"/>
    <property type="molecule type" value="Genomic_DNA"/>
</dbReference>
<evidence type="ECO:0000313" key="2">
    <source>
        <dbReference type="EMBL" id="PSR80267.1"/>
    </source>
</evidence>
<comment type="caution">
    <text evidence="2">The sequence shown here is derived from an EMBL/GenBank/DDBJ whole genome shotgun (WGS) entry which is preliminary data.</text>
</comment>
<feature type="non-terminal residue" evidence="2">
    <location>
        <position position="344"/>
    </location>
</feature>
<accession>A0A2R6NYG6</accession>
<name>A0A2R6NYG6_9APHY</name>
<reference evidence="2 3" key="1">
    <citation type="submission" date="2018-02" db="EMBL/GenBank/DDBJ databases">
        <title>Genome sequence of the basidiomycete white-rot fungus Phlebia centrifuga.</title>
        <authorList>
            <person name="Granchi Z."/>
            <person name="Peng M."/>
            <person name="de Vries R.P."/>
            <person name="Hilden K."/>
            <person name="Makela M.R."/>
            <person name="Grigoriev I."/>
            <person name="Riley R."/>
        </authorList>
    </citation>
    <scope>NUCLEOTIDE SEQUENCE [LARGE SCALE GENOMIC DNA]</scope>
    <source>
        <strain evidence="2 3">FBCC195</strain>
    </source>
</reference>
<gene>
    <name evidence="2" type="ORF">PHLCEN_2v6782</name>
</gene>
<sequence>MDLRLRNKRTHTDDTPPLTTKKMKSAAPASDDVTISLDAAVAVGSIDNKFAVNITPIHSSNNCSSPSTLDVPPQVSTSAVQLVANKFSVPGNKVVSSAPEEPIFTLSQWDGVNNPGYIPDHTLKRIALAASRAYPEINKHPLSTAVRGDWGRSPGESKVLYFSNQPVIGTVVGRITTTYFYTRNGAPVDRVNIGVKPLRPEDQIAYNELMNTKCYPIMKNQHHGTIYSARFQSEQRRGDPARVVLPFAGVWDARTIYGPKNTIMKQLDPSYLAVNDIVLLEFTITRYKPKTADSGYRSNNSWDKWAVSLDLRDIIMFYEAPRDVVISEDTNNLASISDNSYQED</sequence>
<proteinExistence type="predicted"/>